<dbReference type="EMBL" id="MU825424">
    <property type="protein sequence ID" value="KAJ7389853.1"/>
    <property type="molecule type" value="Genomic_DNA"/>
</dbReference>
<evidence type="ECO:0000256" key="8">
    <source>
        <dbReference type="SAM" id="MobiDB-lite"/>
    </source>
</evidence>
<evidence type="ECO:0000256" key="2">
    <source>
        <dbReference type="ARBA" id="ARBA00004481"/>
    </source>
</evidence>
<comment type="subcellular location">
    <subcellularLocation>
        <location evidence="2">Endosome membrane</location>
        <topology evidence="2">Peripheral membrane protein</topology>
    </subcellularLocation>
    <subcellularLocation>
        <location evidence="1">Late endosome membrane</location>
    </subcellularLocation>
    <subcellularLocation>
        <location evidence="3">Lysosome membrane</location>
        <topology evidence="3">Peripheral membrane protein</topology>
        <orientation evidence="3">Cytoplasmic side</orientation>
    </subcellularLocation>
</comment>
<dbReference type="InterPro" id="IPR037519">
    <property type="entry name" value="LITAF_fam"/>
</dbReference>
<comment type="similarity">
    <text evidence="4">Belongs to the CDIP1/LITAF family.</text>
</comment>
<dbReference type="AlphaFoldDB" id="A0A9W9ZXU4"/>
<proteinExistence type="inferred from homology"/>
<dbReference type="Proteomes" id="UP001163046">
    <property type="component" value="Unassembled WGS sequence"/>
</dbReference>
<protein>
    <recommendedName>
        <fullName evidence="9">LITAF domain-containing protein</fullName>
    </recommendedName>
</protein>
<accession>A0A9W9ZXU4</accession>
<evidence type="ECO:0000256" key="7">
    <source>
        <dbReference type="ARBA" id="ARBA00023136"/>
    </source>
</evidence>
<dbReference type="GO" id="GO:0031902">
    <property type="term" value="C:late endosome membrane"/>
    <property type="evidence" value="ECO:0007669"/>
    <property type="project" value="UniProtKB-SubCell"/>
</dbReference>
<evidence type="ECO:0000256" key="3">
    <source>
        <dbReference type="ARBA" id="ARBA00004630"/>
    </source>
</evidence>
<evidence type="ECO:0000256" key="1">
    <source>
        <dbReference type="ARBA" id="ARBA00004414"/>
    </source>
</evidence>
<dbReference type="PANTHER" id="PTHR23292:SF6">
    <property type="entry name" value="FI16602P1-RELATED"/>
    <property type="match status" value="1"/>
</dbReference>
<organism evidence="10 11">
    <name type="scientific">Desmophyllum pertusum</name>
    <dbReference type="NCBI Taxonomy" id="174260"/>
    <lineage>
        <taxon>Eukaryota</taxon>
        <taxon>Metazoa</taxon>
        <taxon>Cnidaria</taxon>
        <taxon>Anthozoa</taxon>
        <taxon>Hexacorallia</taxon>
        <taxon>Scleractinia</taxon>
        <taxon>Caryophylliina</taxon>
        <taxon>Caryophylliidae</taxon>
        <taxon>Desmophyllum</taxon>
    </lineage>
</organism>
<evidence type="ECO:0000256" key="5">
    <source>
        <dbReference type="ARBA" id="ARBA00022723"/>
    </source>
</evidence>
<evidence type="ECO:0000256" key="6">
    <source>
        <dbReference type="ARBA" id="ARBA00022833"/>
    </source>
</evidence>
<evidence type="ECO:0000313" key="10">
    <source>
        <dbReference type="EMBL" id="KAJ7389853.1"/>
    </source>
</evidence>
<evidence type="ECO:0000256" key="4">
    <source>
        <dbReference type="ARBA" id="ARBA00005975"/>
    </source>
</evidence>
<sequence>MDPAQQPTVAQPLPPAYPGPPGYEVKQPGGYGAAYPQQPGYPTQGQLGYGNVATTTMIVQQPTHVVMGMRFFESPVAMNCTYCQASIITATTYEPGTLTWIACGGVALMGGWLGCCLIPFCIDALKDVIHSCPNCKQQRVSEEMENQRNDTVNAPLVAQSSSANESPMEASDKTQIAPESEDVQRPTVTEEV</sequence>
<gene>
    <name evidence="10" type="ORF">OS493_028822</name>
</gene>
<dbReference type="GO" id="GO:0005765">
    <property type="term" value="C:lysosomal membrane"/>
    <property type="evidence" value="ECO:0007669"/>
    <property type="project" value="UniProtKB-SubCell"/>
</dbReference>
<dbReference type="PANTHER" id="PTHR23292">
    <property type="entry name" value="LIPOPOLYSACCHARIDE-INDUCED TUMOR NECROSIS FACTOR-ALPHA FACTOR"/>
    <property type="match status" value="1"/>
</dbReference>
<evidence type="ECO:0000259" key="9">
    <source>
        <dbReference type="PROSITE" id="PS51837"/>
    </source>
</evidence>
<dbReference type="SMART" id="SM00714">
    <property type="entry name" value="LITAF"/>
    <property type="match status" value="1"/>
</dbReference>
<keyword evidence="11" id="KW-1185">Reference proteome</keyword>
<feature type="region of interest" description="Disordered" evidence="8">
    <location>
        <begin position="146"/>
        <end position="192"/>
    </location>
</feature>
<keyword evidence="6" id="KW-0862">Zinc</keyword>
<dbReference type="Pfam" id="PF10601">
    <property type="entry name" value="zf-LITAF-like"/>
    <property type="match status" value="1"/>
</dbReference>
<dbReference type="OrthoDB" id="4713066at2759"/>
<comment type="caution">
    <text evidence="10">The sequence shown here is derived from an EMBL/GenBank/DDBJ whole genome shotgun (WGS) entry which is preliminary data.</text>
</comment>
<keyword evidence="7" id="KW-0472">Membrane</keyword>
<dbReference type="InterPro" id="IPR006629">
    <property type="entry name" value="LITAF"/>
</dbReference>
<reference evidence="10" key="1">
    <citation type="submission" date="2023-01" db="EMBL/GenBank/DDBJ databases">
        <title>Genome assembly of the deep-sea coral Lophelia pertusa.</title>
        <authorList>
            <person name="Herrera S."/>
            <person name="Cordes E."/>
        </authorList>
    </citation>
    <scope>NUCLEOTIDE SEQUENCE</scope>
    <source>
        <strain evidence="10">USNM1676648</strain>
        <tissue evidence="10">Polyp</tissue>
    </source>
</reference>
<dbReference type="PROSITE" id="PS51837">
    <property type="entry name" value="LITAF"/>
    <property type="match status" value="1"/>
</dbReference>
<feature type="domain" description="LITAF" evidence="9">
    <location>
        <begin position="60"/>
        <end position="144"/>
    </location>
</feature>
<keyword evidence="5" id="KW-0479">Metal-binding</keyword>
<evidence type="ECO:0000313" key="11">
    <source>
        <dbReference type="Proteomes" id="UP001163046"/>
    </source>
</evidence>
<dbReference type="GO" id="GO:0008270">
    <property type="term" value="F:zinc ion binding"/>
    <property type="evidence" value="ECO:0007669"/>
    <property type="project" value="TreeGrafter"/>
</dbReference>
<name>A0A9W9ZXU4_9CNID</name>